<reference evidence="1 2" key="1">
    <citation type="submission" date="2021-06" db="EMBL/GenBank/DDBJ databases">
        <authorList>
            <person name="Palmer J.M."/>
        </authorList>
    </citation>
    <scope>NUCLEOTIDE SEQUENCE [LARGE SCALE GENOMIC DNA]</scope>
    <source>
        <strain evidence="1 2">AS_MEX2019</strain>
        <tissue evidence="1">Muscle</tissue>
    </source>
</reference>
<evidence type="ECO:0000313" key="2">
    <source>
        <dbReference type="Proteomes" id="UP001469553"/>
    </source>
</evidence>
<gene>
    <name evidence="1" type="ORF">AMECASPLE_038762</name>
</gene>
<proteinExistence type="predicted"/>
<dbReference type="Proteomes" id="UP001469553">
    <property type="component" value="Unassembled WGS sequence"/>
</dbReference>
<accession>A0ABV0YVD2</accession>
<evidence type="ECO:0000313" key="1">
    <source>
        <dbReference type="EMBL" id="MEQ2297834.1"/>
    </source>
</evidence>
<organism evidence="1 2">
    <name type="scientific">Ameca splendens</name>
    <dbReference type="NCBI Taxonomy" id="208324"/>
    <lineage>
        <taxon>Eukaryota</taxon>
        <taxon>Metazoa</taxon>
        <taxon>Chordata</taxon>
        <taxon>Craniata</taxon>
        <taxon>Vertebrata</taxon>
        <taxon>Euteleostomi</taxon>
        <taxon>Actinopterygii</taxon>
        <taxon>Neopterygii</taxon>
        <taxon>Teleostei</taxon>
        <taxon>Neoteleostei</taxon>
        <taxon>Acanthomorphata</taxon>
        <taxon>Ovalentaria</taxon>
        <taxon>Atherinomorphae</taxon>
        <taxon>Cyprinodontiformes</taxon>
        <taxon>Goodeidae</taxon>
        <taxon>Ameca</taxon>
    </lineage>
</organism>
<comment type="caution">
    <text evidence="1">The sequence shown here is derived from an EMBL/GenBank/DDBJ whole genome shotgun (WGS) entry which is preliminary data.</text>
</comment>
<sequence>MGCGGDDLRCEWLLVMSAVEAIQTVGQETTLFRMGGGAPIGSLLHIPFRQTFLPYTNHPPTFRPLAAPRISEKDVNRLFQCLKTKKATGPDYDTIALFPLA</sequence>
<keyword evidence="2" id="KW-1185">Reference proteome</keyword>
<protein>
    <submittedName>
        <fullName evidence="1">Uncharacterized protein</fullName>
    </submittedName>
</protein>
<dbReference type="EMBL" id="JAHRIP010045012">
    <property type="protein sequence ID" value="MEQ2297834.1"/>
    <property type="molecule type" value="Genomic_DNA"/>
</dbReference>
<name>A0ABV0YVD2_9TELE</name>